<keyword evidence="1" id="KW-1133">Transmembrane helix</keyword>
<protein>
    <submittedName>
        <fullName evidence="2">Uncharacterized protein DUF2768</fullName>
    </submittedName>
</protein>
<keyword evidence="3" id="KW-1185">Reference proteome</keyword>
<dbReference type="InterPro" id="IPR020076">
    <property type="entry name" value="DUF2768"/>
</dbReference>
<reference evidence="2 3" key="1">
    <citation type="submission" date="2018-07" db="EMBL/GenBank/DDBJ databases">
        <title>Genomic Encyclopedia of Type Strains, Phase III (KMG-III): the genomes of soil and plant-associated and newly described type strains.</title>
        <authorList>
            <person name="Whitman W."/>
        </authorList>
    </citation>
    <scope>NUCLEOTIDE SEQUENCE [LARGE SCALE GENOMIC DNA]</scope>
    <source>
        <strain evidence="2 3">CECT 8236</strain>
    </source>
</reference>
<dbReference type="AlphaFoldDB" id="A0A3D9IFP3"/>
<feature type="transmembrane region" description="Helical" evidence="1">
    <location>
        <begin position="16"/>
        <end position="36"/>
    </location>
</feature>
<dbReference type="Pfam" id="PF10966">
    <property type="entry name" value="DUF2768"/>
    <property type="match status" value="1"/>
</dbReference>
<dbReference type="EMBL" id="QRDY01000006">
    <property type="protein sequence ID" value="RED60467.1"/>
    <property type="molecule type" value="Genomic_DNA"/>
</dbReference>
<evidence type="ECO:0000256" key="1">
    <source>
        <dbReference type="SAM" id="Phobius"/>
    </source>
</evidence>
<accession>A0A3D9IFP3</accession>
<keyword evidence="1" id="KW-0812">Transmembrane</keyword>
<dbReference type="OrthoDB" id="2476435at2"/>
<keyword evidence="1" id="KW-0472">Membrane</keyword>
<comment type="caution">
    <text evidence="2">The sequence shown here is derived from an EMBL/GenBank/DDBJ whole genome shotgun (WGS) entry which is preliminary data.</text>
</comment>
<evidence type="ECO:0000313" key="3">
    <source>
        <dbReference type="Proteomes" id="UP000256869"/>
    </source>
</evidence>
<dbReference type="Proteomes" id="UP000256869">
    <property type="component" value="Unassembled WGS sequence"/>
</dbReference>
<evidence type="ECO:0000313" key="2">
    <source>
        <dbReference type="EMBL" id="RED60467.1"/>
    </source>
</evidence>
<sequence length="68" mass="7538">MLQLYAAAKLDPMSKMWVSFIGIILMIIAAVIITYARNKTKGWLRVVLTLVALIMLIYGLICGLLAIV</sequence>
<name>A0A3D9IFP3_9BACL</name>
<feature type="transmembrane region" description="Helical" evidence="1">
    <location>
        <begin position="43"/>
        <end position="67"/>
    </location>
</feature>
<proteinExistence type="predicted"/>
<organism evidence="2 3">
    <name type="scientific">Cohnella lupini</name>
    <dbReference type="NCBI Taxonomy" id="1294267"/>
    <lineage>
        <taxon>Bacteria</taxon>
        <taxon>Bacillati</taxon>
        <taxon>Bacillota</taxon>
        <taxon>Bacilli</taxon>
        <taxon>Bacillales</taxon>
        <taxon>Paenibacillaceae</taxon>
        <taxon>Cohnella</taxon>
    </lineage>
</organism>
<gene>
    <name evidence="2" type="ORF">DFP95_106259</name>
</gene>